<protein>
    <submittedName>
        <fullName evidence="2">Uncharacterized protein</fullName>
    </submittedName>
</protein>
<dbReference type="EMBL" id="JAHIBW010000001">
    <property type="protein sequence ID" value="KAG7313451.1"/>
    <property type="molecule type" value="Genomic_DNA"/>
</dbReference>
<name>A0ABQ7R825_PLUXY</name>
<proteinExistence type="predicted"/>
<dbReference type="InterPro" id="IPR036915">
    <property type="entry name" value="Cyclin-like_sf"/>
</dbReference>
<dbReference type="SUPFAM" id="SSF47954">
    <property type="entry name" value="Cyclin-like"/>
    <property type="match status" value="1"/>
</dbReference>
<dbReference type="Proteomes" id="UP000823941">
    <property type="component" value="Chromosome 1"/>
</dbReference>
<organism evidence="2 3">
    <name type="scientific">Plutella xylostella</name>
    <name type="common">Diamondback moth</name>
    <name type="synonym">Plutella maculipennis</name>
    <dbReference type="NCBI Taxonomy" id="51655"/>
    <lineage>
        <taxon>Eukaryota</taxon>
        <taxon>Metazoa</taxon>
        <taxon>Ecdysozoa</taxon>
        <taxon>Arthropoda</taxon>
        <taxon>Hexapoda</taxon>
        <taxon>Insecta</taxon>
        <taxon>Pterygota</taxon>
        <taxon>Neoptera</taxon>
        <taxon>Endopterygota</taxon>
        <taxon>Lepidoptera</taxon>
        <taxon>Glossata</taxon>
        <taxon>Ditrysia</taxon>
        <taxon>Yponomeutoidea</taxon>
        <taxon>Plutellidae</taxon>
        <taxon>Plutella</taxon>
    </lineage>
</organism>
<evidence type="ECO:0000256" key="1">
    <source>
        <dbReference type="SAM" id="MobiDB-lite"/>
    </source>
</evidence>
<reference evidence="2 3" key="1">
    <citation type="submission" date="2021-06" db="EMBL/GenBank/DDBJ databases">
        <title>A haploid diamondback moth (Plutella xylostella L.) genome assembly resolves 31 chromosomes and identifies a diamide resistance mutation.</title>
        <authorList>
            <person name="Ward C.M."/>
            <person name="Perry K.D."/>
            <person name="Baker G."/>
            <person name="Powis K."/>
            <person name="Heckel D.G."/>
            <person name="Baxter S.W."/>
        </authorList>
    </citation>
    <scope>NUCLEOTIDE SEQUENCE [LARGE SCALE GENOMIC DNA]</scope>
    <source>
        <strain evidence="2 3">LV</strain>
        <tissue evidence="2">Single pupa</tissue>
    </source>
</reference>
<dbReference type="PANTHER" id="PTHR21615">
    <property type="entry name" value="CYCLIN N-TERMINAL DOMAIN-CONTAINING PROTEIN 1"/>
    <property type="match status" value="1"/>
</dbReference>
<feature type="region of interest" description="Disordered" evidence="1">
    <location>
        <begin position="312"/>
        <end position="336"/>
    </location>
</feature>
<evidence type="ECO:0000313" key="2">
    <source>
        <dbReference type="EMBL" id="KAG7313451.1"/>
    </source>
</evidence>
<keyword evidence="3" id="KW-1185">Reference proteome</keyword>
<gene>
    <name evidence="2" type="ORF">JYU34_000576</name>
</gene>
<comment type="caution">
    <text evidence="2">The sequence shown here is derived from an EMBL/GenBank/DDBJ whole genome shotgun (WGS) entry which is preliminary data.</text>
</comment>
<dbReference type="PANTHER" id="PTHR21615:SF2">
    <property type="entry name" value="CYCLIN N-TERMINAL DOMAIN-CONTAINING PROTEIN 1"/>
    <property type="match status" value="1"/>
</dbReference>
<dbReference type="Gene3D" id="1.10.472.10">
    <property type="entry name" value="Cyclin-like"/>
    <property type="match status" value="1"/>
</dbReference>
<evidence type="ECO:0000313" key="3">
    <source>
        <dbReference type="Proteomes" id="UP000823941"/>
    </source>
</evidence>
<sequence length="336" mass="36212">MDSNNIIRNKLSKSRDTSSLASAAMASKHLASHWMERVLEDNANEEPAGWRVKLLDTRSRSAVWCVCALLGVYPRSGAAAEACRLLERHFAAILQDWLARMDSQRVDPNIWDNYKRQLSKKVPLLMASCVQLAAKMNCAGLQITAKKVKTTLASTGLNYSIQEVIQAEFDVFRSLGFRVPLYCSLEIALLLAQQPGCGAGAGGRGAGAGGRCEGAGGRGTLAAAVEAAELYRSDITRRTLRLASLEHTDPTSGGTLRTLPLCAGAVAACRQLATGRSSTTHVHNLALLTKTPQLLISCVCNLIVQAVLSPESLADGSDDDEENERCSRKRRRSDSS</sequence>
<feature type="compositionally biased region" description="Basic residues" evidence="1">
    <location>
        <begin position="327"/>
        <end position="336"/>
    </location>
</feature>
<accession>A0ABQ7R825</accession>